<dbReference type="PANTHER" id="PTHR11739:SF4">
    <property type="entry name" value="CITRATE SYNTHASE, PEROXISOMAL"/>
    <property type="match status" value="1"/>
</dbReference>
<evidence type="ECO:0000256" key="3">
    <source>
        <dbReference type="ARBA" id="ARBA00012972"/>
    </source>
</evidence>
<evidence type="ECO:0000313" key="8">
    <source>
        <dbReference type="Proteomes" id="UP001500190"/>
    </source>
</evidence>
<evidence type="ECO:0000256" key="5">
    <source>
        <dbReference type="RuleBase" id="RU003406"/>
    </source>
</evidence>
<reference evidence="7 8" key="1">
    <citation type="journal article" date="2019" name="Int. J. Syst. Evol. Microbiol.">
        <title>The Global Catalogue of Microorganisms (GCM) 10K type strain sequencing project: providing services to taxonomists for standard genome sequencing and annotation.</title>
        <authorList>
            <consortium name="The Broad Institute Genomics Platform"/>
            <consortium name="The Broad Institute Genome Sequencing Center for Infectious Disease"/>
            <person name="Wu L."/>
            <person name="Ma J."/>
        </authorList>
    </citation>
    <scope>NUCLEOTIDE SEQUENCE [LARGE SCALE GENOMIC DNA]</scope>
    <source>
        <strain evidence="7 8">JCM 14304</strain>
    </source>
</reference>
<organism evidence="7 8">
    <name type="scientific">Kribbella karoonensis</name>
    <dbReference type="NCBI Taxonomy" id="324851"/>
    <lineage>
        <taxon>Bacteria</taxon>
        <taxon>Bacillati</taxon>
        <taxon>Actinomycetota</taxon>
        <taxon>Actinomycetes</taxon>
        <taxon>Propionibacteriales</taxon>
        <taxon>Kribbellaceae</taxon>
        <taxon>Kribbella</taxon>
    </lineage>
</organism>
<dbReference type="InterPro" id="IPR002020">
    <property type="entry name" value="Citrate_synthase"/>
</dbReference>
<dbReference type="RefSeq" id="WP_344188337.1">
    <property type="nucleotide sequence ID" value="NZ_BAAAND010000001.1"/>
</dbReference>
<dbReference type="EMBL" id="BAAAND010000001">
    <property type="protein sequence ID" value="GAA1570905.1"/>
    <property type="molecule type" value="Genomic_DNA"/>
</dbReference>
<name>A0ABN2D7X0_9ACTN</name>
<sequence>MPAEGDENYLTTAEVARRLQVKPATIYAYVSRGLLTSTRARGRRGSLFAADEVERLAARSIEHSGVVERIESQLTLIQDDELYYRGHPVRTLATTATVDQVATLLWTNQPPPSADAAGGAAGAGAGGGSVGGGGEVGGGGVFAVERQGVELARRGMGVVPDGARLTDRVRVAVAVLGAADPLRFDLAPEAVTAAAGRLIGTVVAALPGMTAYGAKTLGARLWPKLSDDEPRPELLDAALVLLADHGLAVSTVAARVAASARANLYAVISAGLGALDGQYHGAAPTLAYEFLDRAKHDPLKALSDQLRSGKSIPGFGHKIYQHHDPRAEVLLDLLGDHPIVGTVRAIAERTPLFPNSDLAIAAMMHAYDFRPDAGDALFAIARMIGWTAHALEEYAAPALRFRAMGIYTGQTT</sequence>
<evidence type="ECO:0000256" key="2">
    <source>
        <dbReference type="ARBA" id="ARBA00010566"/>
    </source>
</evidence>
<keyword evidence="8" id="KW-1185">Reference proteome</keyword>
<protein>
    <recommendedName>
        <fullName evidence="3">citrate synthase (unknown stereospecificity)</fullName>
        <ecNumber evidence="3">2.3.3.16</ecNumber>
    </recommendedName>
</protein>
<dbReference type="EC" id="2.3.3.16" evidence="3"/>
<gene>
    <name evidence="7" type="ORF">GCM10009742_11820</name>
</gene>
<evidence type="ECO:0000313" key="7">
    <source>
        <dbReference type="EMBL" id="GAA1570905.1"/>
    </source>
</evidence>
<evidence type="ECO:0000256" key="4">
    <source>
        <dbReference type="ARBA" id="ARBA00022679"/>
    </source>
</evidence>
<evidence type="ECO:0000256" key="1">
    <source>
        <dbReference type="ARBA" id="ARBA00005163"/>
    </source>
</evidence>
<dbReference type="PROSITE" id="PS00480">
    <property type="entry name" value="CITRATE_SYNTHASE"/>
    <property type="match status" value="1"/>
</dbReference>
<comment type="pathway">
    <text evidence="1">Carbohydrate metabolism; tricarboxylic acid cycle.</text>
</comment>
<comment type="similarity">
    <text evidence="2 5">Belongs to the citrate synthase family.</text>
</comment>
<evidence type="ECO:0000259" key="6">
    <source>
        <dbReference type="PROSITE" id="PS50937"/>
    </source>
</evidence>
<dbReference type="SUPFAM" id="SSF48256">
    <property type="entry name" value="Citrate synthase"/>
    <property type="match status" value="1"/>
</dbReference>
<dbReference type="Gene3D" id="1.10.230.10">
    <property type="entry name" value="Cytochrome P450-Terp, domain 2"/>
    <property type="match status" value="1"/>
</dbReference>
<dbReference type="InterPro" id="IPR009061">
    <property type="entry name" value="DNA-bd_dom_put_sf"/>
</dbReference>
<dbReference type="SUPFAM" id="SSF46955">
    <property type="entry name" value="Putative DNA-binding domain"/>
    <property type="match status" value="1"/>
</dbReference>
<dbReference type="InterPro" id="IPR036969">
    <property type="entry name" value="Citrate_synthase_sf"/>
</dbReference>
<feature type="domain" description="HTH merR-type" evidence="6">
    <location>
        <begin position="9"/>
        <end position="44"/>
    </location>
</feature>
<dbReference type="InterPro" id="IPR016143">
    <property type="entry name" value="Citrate_synth-like_sm_a-sub"/>
</dbReference>
<dbReference type="PANTHER" id="PTHR11739">
    <property type="entry name" value="CITRATE SYNTHASE"/>
    <property type="match status" value="1"/>
</dbReference>
<accession>A0ABN2D7X0</accession>
<dbReference type="InterPro" id="IPR016142">
    <property type="entry name" value="Citrate_synth-like_lrg_a-sub"/>
</dbReference>
<dbReference type="Pfam" id="PF00285">
    <property type="entry name" value="Citrate_synt"/>
    <property type="match status" value="1"/>
</dbReference>
<keyword evidence="4 5" id="KW-0808">Transferase</keyword>
<dbReference type="InterPro" id="IPR019810">
    <property type="entry name" value="Citrate_synthase_AS"/>
</dbReference>
<dbReference type="Proteomes" id="UP001500190">
    <property type="component" value="Unassembled WGS sequence"/>
</dbReference>
<dbReference type="Pfam" id="PF12728">
    <property type="entry name" value="HTH_17"/>
    <property type="match status" value="1"/>
</dbReference>
<dbReference type="InterPro" id="IPR000551">
    <property type="entry name" value="MerR-type_HTH_dom"/>
</dbReference>
<comment type="caution">
    <text evidence="7">The sequence shown here is derived from an EMBL/GenBank/DDBJ whole genome shotgun (WGS) entry which is preliminary data.</text>
</comment>
<dbReference type="InterPro" id="IPR041657">
    <property type="entry name" value="HTH_17"/>
</dbReference>
<dbReference type="Gene3D" id="1.10.580.10">
    <property type="entry name" value="Citrate Synthase, domain 1"/>
    <property type="match status" value="2"/>
</dbReference>
<dbReference type="Gene3D" id="1.10.1660.10">
    <property type="match status" value="1"/>
</dbReference>
<dbReference type="PROSITE" id="PS50937">
    <property type="entry name" value="HTH_MERR_2"/>
    <property type="match status" value="1"/>
</dbReference>
<proteinExistence type="inferred from homology"/>